<evidence type="ECO:0000313" key="3">
    <source>
        <dbReference type="Proteomes" id="UP000016932"/>
    </source>
</evidence>
<feature type="region of interest" description="Disordered" evidence="1">
    <location>
        <begin position="470"/>
        <end position="489"/>
    </location>
</feature>
<feature type="region of interest" description="Disordered" evidence="1">
    <location>
        <begin position="203"/>
        <end position="225"/>
    </location>
</feature>
<name>M3AH03_PSEFD</name>
<feature type="region of interest" description="Disordered" evidence="1">
    <location>
        <begin position="539"/>
        <end position="572"/>
    </location>
</feature>
<dbReference type="KEGG" id="pfj:MYCFIDRAFT_84428"/>
<keyword evidence="3" id="KW-1185">Reference proteome</keyword>
<feature type="compositionally biased region" description="Basic and acidic residues" evidence="1">
    <location>
        <begin position="470"/>
        <end position="479"/>
    </location>
</feature>
<dbReference type="Proteomes" id="UP000016932">
    <property type="component" value="Unassembled WGS sequence"/>
</dbReference>
<organism evidence="2 3">
    <name type="scientific">Pseudocercospora fijiensis (strain CIRAD86)</name>
    <name type="common">Black leaf streak disease fungus</name>
    <name type="synonym">Mycosphaerella fijiensis</name>
    <dbReference type="NCBI Taxonomy" id="383855"/>
    <lineage>
        <taxon>Eukaryota</taxon>
        <taxon>Fungi</taxon>
        <taxon>Dikarya</taxon>
        <taxon>Ascomycota</taxon>
        <taxon>Pezizomycotina</taxon>
        <taxon>Dothideomycetes</taxon>
        <taxon>Dothideomycetidae</taxon>
        <taxon>Mycosphaerellales</taxon>
        <taxon>Mycosphaerellaceae</taxon>
        <taxon>Pseudocercospora</taxon>
    </lineage>
</organism>
<dbReference type="AlphaFoldDB" id="M3AH03"/>
<protein>
    <submittedName>
        <fullName evidence="2">Uncharacterized protein</fullName>
    </submittedName>
</protein>
<feature type="compositionally biased region" description="Basic and acidic residues" evidence="1">
    <location>
        <begin position="144"/>
        <end position="157"/>
    </location>
</feature>
<dbReference type="RefSeq" id="XP_007932680.1">
    <property type="nucleotide sequence ID" value="XM_007934489.1"/>
</dbReference>
<dbReference type="HOGENOM" id="CLU_413388_0_0_1"/>
<feature type="region of interest" description="Disordered" evidence="1">
    <location>
        <begin position="142"/>
        <end position="188"/>
    </location>
</feature>
<feature type="compositionally biased region" description="Basic and acidic residues" evidence="1">
    <location>
        <begin position="542"/>
        <end position="557"/>
    </location>
</feature>
<accession>M3AH03</accession>
<proteinExistence type="predicted"/>
<gene>
    <name evidence="2" type="ORF">MYCFIDRAFT_84428</name>
</gene>
<evidence type="ECO:0000313" key="2">
    <source>
        <dbReference type="EMBL" id="EME76767.1"/>
    </source>
</evidence>
<reference evidence="2 3" key="1">
    <citation type="journal article" date="2012" name="PLoS Pathog.">
        <title>Diverse lifestyles and strategies of plant pathogenesis encoded in the genomes of eighteen Dothideomycetes fungi.</title>
        <authorList>
            <person name="Ohm R.A."/>
            <person name="Feau N."/>
            <person name="Henrissat B."/>
            <person name="Schoch C.L."/>
            <person name="Horwitz B.A."/>
            <person name="Barry K.W."/>
            <person name="Condon B.J."/>
            <person name="Copeland A.C."/>
            <person name="Dhillon B."/>
            <person name="Glaser F."/>
            <person name="Hesse C.N."/>
            <person name="Kosti I."/>
            <person name="LaButti K."/>
            <person name="Lindquist E.A."/>
            <person name="Lucas S."/>
            <person name="Salamov A.A."/>
            <person name="Bradshaw R.E."/>
            <person name="Ciuffetti L."/>
            <person name="Hamelin R.C."/>
            <person name="Kema G.H.J."/>
            <person name="Lawrence C."/>
            <person name="Scott J.A."/>
            <person name="Spatafora J.W."/>
            <person name="Turgeon B.G."/>
            <person name="de Wit P.J.G.M."/>
            <person name="Zhong S."/>
            <person name="Goodwin S.B."/>
            <person name="Grigoriev I.V."/>
        </authorList>
    </citation>
    <scope>NUCLEOTIDE SEQUENCE [LARGE SCALE GENOMIC DNA]</scope>
    <source>
        <strain evidence="2 3">CIRAD86</strain>
    </source>
</reference>
<dbReference type="VEuPathDB" id="FungiDB:MYCFIDRAFT_84428"/>
<dbReference type="GeneID" id="19342195"/>
<feature type="compositionally biased region" description="Polar residues" evidence="1">
    <location>
        <begin position="562"/>
        <end position="572"/>
    </location>
</feature>
<dbReference type="EMBL" id="KB446576">
    <property type="protein sequence ID" value="EME76767.1"/>
    <property type="molecule type" value="Genomic_DNA"/>
</dbReference>
<evidence type="ECO:0000256" key="1">
    <source>
        <dbReference type="SAM" id="MobiDB-lite"/>
    </source>
</evidence>
<sequence>MAARTYGAGDFTRAQLLAPKLRGPKGSFARFDFRPETERHRIVDFCNRHGINAESLPEVDQVLEMMRLVDYLSDDVELNQALGRHIVDWISHTQTQKLLQPHDAGFATTARPWQGSKYTLIVAVQDRLKELGASSVHLAPARLRPVEEREASEHARDPMSSTAGLPQGQETRAPVKPAPLPAPSARQGGGALLSSFRNILSRPADPTVDANPQLPLSSARSTPRLAPGHFPCKPSVHPEEPSFRSGVTSAVHTSQAPAHLQRLAAKLTPHGVSDLADFLALKLNLGTPALGDEDNEEVLEVLSAVHRKFAPVVEEAERRAAAAEEEFRQWRSAWRNAHRSGDGAYGDLRRARWHLLGENRNAVGFISISSQVSRGSVFHTVEVSTKKAWRTLLYTVEFYIPWNLKQQLASEHNHQQTDMPRRTDYTSASPHIKAFFAETCIATVADLTPEALNALYHDLAPALYGENNKEMAKEEKEAEQNSPSPGSIGIDATEMARRLRNLLAHIERGHDDLKTPKGRTFARSRLVSDAVGISFGQTVEEDSQRLKSKEQVGKSESGEPATCTTGSGTEIQTLPEENHDMADGQSSMDLSFGVAPAQVQDIPALTAHGGLSSPTSSASHVGSPTITSAMATSFPRCSFLRKPWTECAKNYKLLLSPSYILEYY</sequence>
<feature type="compositionally biased region" description="Polar residues" evidence="1">
    <location>
        <begin position="159"/>
        <end position="170"/>
    </location>
</feature>